<proteinExistence type="predicted"/>
<dbReference type="InterPro" id="IPR012460">
    <property type="entry name" value="DUF1667"/>
</dbReference>
<dbReference type="EMBL" id="JAHQCW010000001">
    <property type="protein sequence ID" value="MBU9734904.1"/>
    <property type="molecule type" value="Genomic_DNA"/>
</dbReference>
<dbReference type="Proteomes" id="UP000712157">
    <property type="component" value="Unassembled WGS sequence"/>
</dbReference>
<dbReference type="Pfam" id="PF07892">
    <property type="entry name" value="DUF1667"/>
    <property type="match status" value="1"/>
</dbReference>
<organism evidence="1 2">
    <name type="scientific">Diplocloster agilis</name>
    <dbReference type="NCBI Taxonomy" id="2850323"/>
    <lineage>
        <taxon>Bacteria</taxon>
        <taxon>Bacillati</taxon>
        <taxon>Bacillota</taxon>
        <taxon>Clostridia</taxon>
        <taxon>Lachnospirales</taxon>
        <taxon>Lachnospiraceae</taxon>
        <taxon>Diplocloster</taxon>
    </lineage>
</organism>
<keyword evidence="2" id="KW-1185">Reference proteome</keyword>
<dbReference type="PANTHER" id="PTHR39450:SF1">
    <property type="entry name" value="DUF1667 DOMAIN-CONTAINING PROTEIN"/>
    <property type="match status" value="1"/>
</dbReference>
<sequence>MKKLTCIVCPNGCSLTVLADGDSVRVTGNQCKRGEQFAKEELFHPMRTICTTVRTEFAAAPVLPVRVSAEIPKDRIKDVMEEINRVVIKEPVGRGDVVIADVLGLGVDVIATSSLLRYLKEEEKI</sequence>
<protein>
    <submittedName>
        <fullName evidence="1">DUF1667 domain-containing protein</fullName>
    </submittedName>
</protein>
<dbReference type="PANTHER" id="PTHR39450">
    <property type="entry name" value="MOLYBDOPTERIN OXIDOREDUCTASE, 4FE-4S CLUSTER-BINDING SUBUNIT"/>
    <property type="match status" value="1"/>
</dbReference>
<evidence type="ECO:0000313" key="2">
    <source>
        <dbReference type="Proteomes" id="UP000712157"/>
    </source>
</evidence>
<gene>
    <name evidence="1" type="ORF">KTH89_00050</name>
</gene>
<reference evidence="1" key="1">
    <citation type="submission" date="2021-06" db="EMBL/GenBank/DDBJ databases">
        <title>Description of novel taxa of the family Lachnospiraceae.</title>
        <authorList>
            <person name="Chaplin A.V."/>
            <person name="Sokolova S.R."/>
            <person name="Pikina A.P."/>
            <person name="Korzhanova M."/>
            <person name="Belova V."/>
            <person name="Korostin D."/>
            <person name="Efimov B.A."/>
        </authorList>
    </citation>
    <scope>NUCLEOTIDE SEQUENCE</scope>
    <source>
        <strain evidence="1">ASD5720</strain>
    </source>
</reference>
<dbReference type="SUPFAM" id="SSF160148">
    <property type="entry name" value="CPE0013-like"/>
    <property type="match status" value="1"/>
</dbReference>
<dbReference type="Gene3D" id="3.10.530.10">
    <property type="entry name" value="CPE0013-like"/>
    <property type="match status" value="1"/>
</dbReference>
<name>A0A949JVJ4_9FIRM</name>
<evidence type="ECO:0000313" key="1">
    <source>
        <dbReference type="EMBL" id="MBU9734904.1"/>
    </source>
</evidence>
<accession>A0A949JVJ4</accession>
<dbReference type="InterPro" id="IPR036593">
    <property type="entry name" value="CPE0013-like_sf"/>
</dbReference>
<dbReference type="AlphaFoldDB" id="A0A949JVJ4"/>
<comment type="caution">
    <text evidence="1">The sequence shown here is derived from an EMBL/GenBank/DDBJ whole genome shotgun (WGS) entry which is preliminary data.</text>
</comment>